<name>A0A1Z5KP59_FISSO</name>
<accession>A0A1Z5KP59</accession>
<sequence>MTSNNQDESPLFEVIPPYECTPEQEALWGERGKEAFTFKLLREPSTLKELINYGNCIAIWHEEHKTMTYVARYFGVRDPLDVQVLDISFGYANDAHLEFKIVGRTEAAVAETAAFWIGCEKAEEGSEDIKLYGSSGHFDFRNAGSHCFVNMLQIRPLREVVFHRMMFSAEQAHVLATRPYASNLNFWDCTFEDEGTAFVDGIQSRQSPLGCLALESFSNVGGQFFNYENMRRFCQSCMMEELLVSSLKEEWALLPFSAKAESLFYISLSSTSLMGNDLQSLNIATPKLNLIIEHDDSTVPTELLTAFRRRVATLGHFVELRVTWESNVDSFDVPECVIHEIIQAALANRDLRVLDFTEDDLNMNPHVGTLLEGLKDHNKLSTIKMNVDVESFGHDYSHIRKLISHNKNIVVTSIHDYIYTDGSTIDDLYSINRFYRGSADLPLTLRPSLVATALTEIASNDFRRSALLLSQHVDVLHELVLFAKFEERLKDSACSRLKRTIRNQPSRAAKKR</sequence>
<evidence type="ECO:0000313" key="2">
    <source>
        <dbReference type="Proteomes" id="UP000198406"/>
    </source>
</evidence>
<keyword evidence="2" id="KW-1185">Reference proteome</keyword>
<dbReference type="InParanoid" id="A0A1Z5KP59"/>
<organism evidence="1 2">
    <name type="scientific">Fistulifera solaris</name>
    <name type="common">Oleaginous diatom</name>
    <dbReference type="NCBI Taxonomy" id="1519565"/>
    <lineage>
        <taxon>Eukaryota</taxon>
        <taxon>Sar</taxon>
        <taxon>Stramenopiles</taxon>
        <taxon>Ochrophyta</taxon>
        <taxon>Bacillariophyta</taxon>
        <taxon>Bacillariophyceae</taxon>
        <taxon>Bacillariophycidae</taxon>
        <taxon>Naviculales</taxon>
        <taxon>Naviculaceae</taxon>
        <taxon>Fistulifera</taxon>
    </lineage>
</organism>
<comment type="caution">
    <text evidence="1">The sequence shown here is derived from an EMBL/GenBank/DDBJ whole genome shotgun (WGS) entry which is preliminary data.</text>
</comment>
<gene>
    <name evidence="1" type="ORF">FisN_13Hu092</name>
</gene>
<dbReference type="AlphaFoldDB" id="A0A1Z5KP59"/>
<dbReference type="EMBL" id="BDSP01000259">
    <property type="protein sequence ID" value="GAX27801.1"/>
    <property type="molecule type" value="Genomic_DNA"/>
</dbReference>
<evidence type="ECO:0000313" key="1">
    <source>
        <dbReference type="EMBL" id="GAX27801.1"/>
    </source>
</evidence>
<proteinExistence type="predicted"/>
<reference evidence="1 2" key="1">
    <citation type="journal article" date="2015" name="Plant Cell">
        <title>Oil accumulation by the oleaginous diatom Fistulifera solaris as revealed by the genome and transcriptome.</title>
        <authorList>
            <person name="Tanaka T."/>
            <person name="Maeda Y."/>
            <person name="Veluchamy A."/>
            <person name="Tanaka M."/>
            <person name="Abida H."/>
            <person name="Marechal E."/>
            <person name="Bowler C."/>
            <person name="Muto M."/>
            <person name="Sunaga Y."/>
            <person name="Tanaka M."/>
            <person name="Yoshino T."/>
            <person name="Taniguchi T."/>
            <person name="Fukuda Y."/>
            <person name="Nemoto M."/>
            <person name="Matsumoto M."/>
            <person name="Wong P.S."/>
            <person name="Aburatani S."/>
            <person name="Fujibuchi W."/>
        </authorList>
    </citation>
    <scope>NUCLEOTIDE SEQUENCE [LARGE SCALE GENOMIC DNA]</scope>
    <source>
        <strain evidence="1 2">JPCC DA0580</strain>
    </source>
</reference>
<dbReference type="Proteomes" id="UP000198406">
    <property type="component" value="Unassembled WGS sequence"/>
</dbReference>
<protein>
    <submittedName>
        <fullName evidence="1">Uncharacterized protein</fullName>
    </submittedName>
</protein>